<dbReference type="SUPFAM" id="SSF55681">
    <property type="entry name" value="Class II aaRS and biotin synthetases"/>
    <property type="match status" value="1"/>
</dbReference>
<feature type="domain" description="BPL/LPL catalytic" evidence="7">
    <location>
        <begin position="80"/>
        <end position="260"/>
    </location>
</feature>
<dbReference type="InterPro" id="IPR004143">
    <property type="entry name" value="BPL_LPL_catalytic"/>
</dbReference>
<gene>
    <name evidence="6" type="primary">birA</name>
    <name evidence="8" type="ORF">C7446_3108</name>
</gene>
<keyword evidence="2 6" id="KW-0547">Nucleotide-binding</keyword>
<dbReference type="PROSITE" id="PS51733">
    <property type="entry name" value="BPL_LPL_CATALYTIC"/>
    <property type="match status" value="1"/>
</dbReference>
<feature type="DNA-binding region" description="H-T-H motif" evidence="6">
    <location>
        <begin position="18"/>
        <end position="37"/>
    </location>
</feature>
<keyword evidence="3 6" id="KW-0067">ATP-binding</keyword>
<feature type="binding site" evidence="6">
    <location>
        <position position="115"/>
    </location>
    <ligand>
        <name>biotin</name>
        <dbReference type="ChEBI" id="CHEBI:57586"/>
    </ligand>
</feature>
<dbReference type="Proteomes" id="UP000281975">
    <property type="component" value="Unassembled WGS sequence"/>
</dbReference>
<dbReference type="SUPFAM" id="SSF46785">
    <property type="entry name" value="Winged helix' DNA-binding domain"/>
    <property type="match status" value="1"/>
</dbReference>
<dbReference type="EC" id="6.3.4.15" evidence="6"/>
<protein>
    <recommendedName>
        <fullName evidence="6">Bifunctional ligase/repressor BirA</fullName>
    </recommendedName>
    <alternativeName>
        <fullName evidence="6">Biotin operon repressor</fullName>
    </alternativeName>
    <alternativeName>
        <fullName evidence="6">Biotin--[acetyl-CoA-carboxylase] ligase</fullName>
        <ecNumber evidence="6">6.3.4.15</ecNumber>
    </alternativeName>
    <alternativeName>
        <fullName evidence="6">Biotin--protein ligase</fullName>
    </alternativeName>
    <alternativeName>
        <fullName evidence="6">Biotin-[acetyl-CoA carboxylase] synthetase</fullName>
    </alternativeName>
</protein>
<evidence type="ECO:0000256" key="3">
    <source>
        <dbReference type="ARBA" id="ARBA00022840"/>
    </source>
</evidence>
<evidence type="ECO:0000259" key="7">
    <source>
        <dbReference type="PROSITE" id="PS51733"/>
    </source>
</evidence>
<evidence type="ECO:0000256" key="2">
    <source>
        <dbReference type="ARBA" id="ARBA00022741"/>
    </source>
</evidence>
<dbReference type="Gene3D" id="2.30.30.100">
    <property type="match status" value="1"/>
</dbReference>
<name>A0A420WT27_9GAMM</name>
<dbReference type="InterPro" id="IPR004408">
    <property type="entry name" value="Biotin_CoA_COase_ligase"/>
</dbReference>
<dbReference type="EMBL" id="RBIN01000010">
    <property type="protein sequence ID" value="RKQ95917.1"/>
    <property type="molecule type" value="Genomic_DNA"/>
</dbReference>
<dbReference type="CDD" id="cd16442">
    <property type="entry name" value="BPL"/>
    <property type="match status" value="1"/>
</dbReference>
<dbReference type="PANTHER" id="PTHR12835:SF5">
    <property type="entry name" value="BIOTIN--PROTEIN LIGASE"/>
    <property type="match status" value="1"/>
</dbReference>
<dbReference type="GO" id="GO:0006355">
    <property type="term" value="P:regulation of DNA-templated transcription"/>
    <property type="evidence" value="ECO:0007669"/>
    <property type="project" value="UniProtKB-UniRule"/>
</dbReference>
<dbReference type="GO" id="GO:0005737">
    <property type="term" value="C:cytoplasm"/>
    <property type="evidence" value="ECO:0007669"/>
    <property type="project" value="TreeGrafter"/>
</dbReference>
<dbReference type="SUPFAM" id="SSF50037">
    <property type="entry name" value="C-terminal domain of transcriptional repressors"/>
    <property type="match status" value="1"/>
</dbReference>
<evidence type="ECO:0000313" key="8">
    <source>
        <dbReference type="EMBL" id="RKQ95917.1"/>
    </source>
</evidence>
<evidence type="ECO:0000256" key="1">
    <source>
        <dbReference type="ARBA" id="ARBA00022598"/>
    </source>
</evidence>
<dbReference type="InterPro" id="IPR003142">
    <property type="entry name" value="BPL_C"/>
</dbReference>
<dbReference type="Pfam" id="PF08279">
    <property type="entry name" value="HTH_11"/>
    <property type="match status" value="1"/>
</dbReference>
<evidence type="ECO:0000256" key="4">
    <source>
        <dbReference type="ARBA" id="ARBA00023267"/>
    </source>
</evidence>
<feature type="binding site" evidence="6">
    <location>
        <begin position="91"/>
        <end position="93"/>
    </location>
    <ligand>
        <name>biotin</name>
        <dbReference type="ChEBI" id="CHEBI:57586"/>
    </ligand>
</feature>
<keyword evidence="9" id="KW-1185">Reference proteome</keyword>
<dbReference type="Pfam" id="PF02237">
    <property type="entry name" value="BPL_C"/>
    <property type="match status" value="1"/>
</dbReference>
<comment type="function">
    <text evidence="6">Acts both as a biotin--[acetyl-CoA-carboxylase] ligase and a biotin-operon repressor. In the presence of ATP, BirA activates biotin to form the BirA-biotinyl-5'-adenylate (BirA-bio-5'-AMP or holoBirA) complex. HoloBirA can either transfer the biotinyl moiety to the biotin carboxyl carrier protein (BCCP) subunit of acetyl-CoA carboxylase, or bind to the biotin operator site and inhibit transcription of the operon.</text>
</comment>
<organism evidence="8 9">
    <name type="scientific">Kushneria sinocarnis</name>
    <dbReference type="NCBI Taxonomy" id="595502"/>
    <lineage>
        <taxon>Bacteria</taxon>
        <taxon>Pseudomonadati</taxon>
        <taxon>Pseudomonadota</taxon>
        <taxon>Gammaproteobacteria</taxon>
        <taxon>Oceanospirillales</taxon>
        <taxon>Halomonadaceae</taxon>
        <taxon>Kushneria</taxon>
    </lineage>
</organism>
<comment type="caution">
    <text evidence="6">Lacks conserved residue(s) required for the propagation of feature annotation.</text>
</comment>
<dbReference type="InterPro" id="IPR045864">
    <property type="entry name" value="aa-tRNA-synth_II/BPL/LPL"/>
</dbReference>
<keyword evidence="6" id="KW-0805">Transcription regulation</keyword>
<dbReference type="NCBIfam" id="TIGR00121">
    <property type="entry name" value="birA_ligase"/>
    <property type="match status" value="1"/>
</dbReference>
<keyword evidence="6" id="KW-0238">DNA-binding</keyword>
<dbReference type="GO" id="GO:0003677">
    <property type="term" value="F:DNA binding"/>
    <property type="evidence" value="ECO:0007669"/>
    <property type="project" value="UniProtKB-UniRule"/>
</dbReference>
<dbReference type="InterPro" id="IPR008988">
    <property type="entry name" value="Transcriptional_repressor_C"/>
</dbReference>
<comment type="similarity">
    <text evidence="6">Belongs to the biotin--protein ligase family.</text>
</comment>
<dbReference type="GO" id="GO:0005524">
    <property type="term" value="F:ATP binding"/>
    <property type="evidence" value="ECO:0007669"/>
    <property type="project" value="UniProtKB-UniRule"/>
</dbReference>
<keyword evidence="6" id="KW-0804">Transcription</keyword>
<dbReference type="Gene3D" id="3.30.930.10">
    <property type="entry name" value="Bira Bifunctional Protein, Domain 2"/>
    <property type="match status" value="1"/>
</dbReference>
<reference evidence="8 9" key="1">
    <citation type="submission" date="2018-10" db="EMBL/GenBank/DDBJ databases">
        <title>Genomic Encyclopedia of Type Strains, Phase IV (KMG-IV): sequencing the most valuable type-strain genomes for metagenomic binning, comparative biology and taxonomic classification.</title>
        <authorList>
            <person name="Goeker M."/>
        </authorList>
    </citation>
    <scope>NUCLEOTIDE SEQUENCE [LARGE SCALE GENOMIC DNA]</scope>
    <source>
        <strain evidence="8 9">DSM 23229</strain>
    </source>
</reference>
<proteinExistence type="inferred from homology"/>
<dbReference type="OrthoDB" id="9807064at2"/>
<dbReference type="GO" id="GO:0004077">
    <property type="term" value="F:biotin--[biotin carboxyl-carrier protein] ligase activity"/>
    <property type="evidence" value="ECO:0007669"/>
    <property type="project" value="UniProtKB-UniRule"/>
</dbReference>
<dbReference type="InterPro" id="IPR036388">
    <property type="entry name" value="WH-like_DNA-bd_sf"/>
</dbReference>
<keyword evidence="1 6" id="KW-0436">Ligase</keyword>
<keyword evidence="4 6" id="KW-0092">Biotin</keyword>
<keyword evidence="6" id="KW-0678">Repressor</keyword>
<evidence type="ECO:0000256" key="6">
    <source>
        <dbReference type="HAMAP-Rule" id="MF_00978"/>
    </source>
</evidence>
<feature type="binding site" evidence="6">
    <location>
        <begin position="119"/>
        <end position="121"/>
    </location>
    <ligand>
        <name>biotin</name>
        <dbReference type="ChEBI" id="CHEBI:57586"/>
    </ligand>
</feature>
<comment type="caution">
    <text evidence="8">The sequence shown here is derived from an EMBL/GenBank/DDBJ whole genome shotgun (WGS) entry which is preliminary data.</text>
</comment>
<dbReference type="AlphaFoldDB" id="A0A420WT27"/>
<accession>A0A420WT27</accession>
<evidence type="ECO:0000256" key="5">
    <source>
        <dbReference type="ARBA" id="ARBA00047846"/>
    </source>
</evidence>
<dbReference type="Pfam" id="PF03099">
    <property type="entry name" value="BPL_LplA_LipB"/>
    <property type="match status" value="1"/>
</dbReference>
<dbReference type="Gene3D" id="1.10.10.10">
    <property type="entry name" value="Winged helix-like DNA-binding domain superfamily/Winged helix DNA-binding domain"/>
    <property type="match status" value="1"/>
</dbReference>
<evidence type="ECO:0000313" key="9">
    <source>
        <dbReference type="Proteomes" id="UP000281975"/>
    </source>
</evidence>
<dbReference type="PANTHER" id="PTHR12835">
    <property type="entry name" value="BIOTIN PROTEIN LIGASE"/>
    <property type="match status" value="1"/>
</dbReference>
<dbReference type="HAMAP" id="MF_00978">
    <property type="entry name" value="Bifunct_BirA"/>
    <property type="match status" value="1"/>
</dbReference>
<dbReference type="InterPro" id="IPR036390">
    <property type="entry name" value="WH_DNA-bd_sf"/>
</dbReference>
<dbReference type="RefSeq" id="WP_121173991.1">
    <property type="nucleotide sequence ID" value="NZ_RBIN01000010.1"/>
</dbReference>
<dbReference type="InterPro" id="IPR013196">
    <property type="entry name" value="HTH_11"/>
</dbReference>
<comment type="catalytic activity">
    <reaction evidence="5 6">
        <text>biotin + L-lysyl-[protein] + ATP = N(6)-biotinyl-L-lysyl-[protein] + AMP + diphosphate + H(+)</text>
        <dbReference type="Rhea" id="RHEA:11756"/>
        <dbReference type="Rhea" id="RHEA-COMP:9752"/>
        <dbReference type="Rhea" id="RHEA-COMP:10505"/>
        <dbReference type="ChEBI" id="CHEBI:15378"/>
        <dbReference type="ChEBI" id="CHEBI:29969"/>
        <dbReference type="ChEBI" id="CHEBI:30616"/>
        <dbReference type="ChEBI" id="CHEBI:33019"/>
        <dbReference type="ChEBI" id="CHEBI:57586"/>
        <dbReference type="ChEBI" id="CHEBI:83144"/>
        <dbReference type="ChEBI" id="CHEBI:456215"/>
        <dbReference type="EC" id="6.3.4.15"/>
    </reaction>
</comment>
<dbReference type="InterPro" id="IPR030855">
    <property type="entry name" value="Bifunct_BirA"/>
</dbReference>
<sequence length="326" mass="35826">MNVRDLVRVLSDGQFHSGEQLGEMFGVSRTAIWKQLQKLEALGITIEAVRGRGYRVARPMELLDGGRIVADLPRDARQQLSRLFVESQLESTNTFLLERFAQGAGHAEVCVAEVQTAGRGRRGRSWHGSWGAGIHFSLGWCFESGVAAIEGLSLAIGVSMAELLQTFGVDILLKWPNDLLVEHHGEIHKLGGILTEVRGDMEGPCEVVIGIGLNVAFGEADRQRLEQSAAGLHELVPGLSRNALISSMIDELMALLPRFERQGFGAWQADWNARHYYTNRAVVLQQGSRYWEGIAQGVNEQGNLAVRIDDREVIFSGGEISLRASG</sequence>